<dbReference type="AlphaFoldDB" id="A0ABD5YIF3"/>
<evidence type="ECO:0000313" key="2">
    <source>
        <dbReference type="Proteomes" id="UP001596390"/>
    </source>
</evidence>
<keyword evidence="2" id="KW-1185">Reference proteome</keyword>
<protein>
    <recommendedName>
        <fullName evidence="3">Restriction endonuclease</fullName>
    </recommendedName>
</protein>
<accession>A0ABD5YIF3</accession>
<comment type="caution">
    <text evidence="1">The sequence shown here is derived from an EMBL/GenBank/DDBJ whole genome shotgun (WGS) entry which is preliminary data.</text>
</comment>
<dbReference type="EMBL" id="JBHSZZ010000084">
    <property type="protein sequence ID" value="MFC7188277.1"/>
    <property type="molecule type" value="Genomic_DNA"/>
</dbReference>
<sequence>MASNVPSAEKYANDLAKSLDKQRYATLVQSVGDQLNGRKDRFDKSDVIERCLEVYTDGRLKWVDDKGRDFIDTELGLDIEFKYEQDALFTKVRQNPRDPNLRLINNLGERNEIDPDELADFFVVGQQNSMGVISKQTIFNSNLPSKLEFDADVVMGDFYFEDIVIMFRPSDIGEIETVDVDYKKRKMEMQMELIESISVSGAEQQKLD</sequence>
<reference evidence="1 2" key="1">
    <citation type="journal article" date="2019" name="Int. J. Syst. Evol. Microbiol.">
        <title>The Global Catalogue of Microorganisms (GCM) 10K type strain sequencing project: providing services to taxonomists for standard genome sequencing and annotation.</title>
        <authorList>
            <consortium name="The Broad Institute Genomics Platform"/>
            <consortium name="The Broad Institute Genome Sequencing Center for Infectious Disease"/>
            <person name="Wu L."/>
            <person name="Ma J."/>
        </authorList>
    </citation>
    <scope>NUCLEOTIDE SEQUENCE [LARGE SCALE GENOMIC DNA]</scope>
    <source>
        <strain evidence="1 2">Q85</strain>
    </source>
</reference>
<dbReference type="Proteomes" id="UP001596390">
    <property type="component" value="Unassembled WGS sequence"/>
</dbReference>
<proteinExistence type="predicted"/>
<organism evidence="1 2">
    <name type="scientific">Halorubrum yunnanense</name>
    <dbReference type="NCBI Taxonomy" id="1526162"/>
    <lineage>
        <taxon>Archaea</taxon>
        <taxon>Methanobacteriati</taxon>
        <taxon>Methanobacteriota</taxon>
        <taxon>Stenosarchaea group</taxon>
        <taxon>Halobacteria</taxon>
        <taxon>Halobacteriales</taxon>
        <taxon>Haloferacaceae</taxon>
        <taxon>Halorubrum</taxon>
    </lineage>
</organism>
<gene>
    <name evidence="1" type="ORF">ACFQMK_15650</name>
</gene>
<evidence type="ECO:0000313" key="1">
    <source>
        <dbReference type="EMBL" id="MFC7188277.1"/>
    </source>
</evidence>
<dbReference type="RefSeq" id="WP_267665714.1">
    <property type="nucleotide sequence ID" value="NZ_JAODIX010000084.1"/>
</dbReference>
<evidence type="ECO:0008006" key="3">
    <source>
        <dbReference type="Google" id="ProtNLM"/>
    </source>
</evidence>
<name>A0ABD5YIF3_9EURY</name>